<evidence type="ECO:0000313" key="1">
    <source>
        <dbReference type="EMBL" id="KAG0581914.1"/>
    </source>
</evidence>
<gene>
    <name evidence="1" type="ORF">KC19_3G019600</name>
</gene>
<name>A0A8T0IDU6_CERPU</name>
<organism evidence="1 2">
    <name type="scientific">Ceratodon purpureus</name>
    <name type="common">Fire moss</name>
    <name type="synonym">Dicranum purpureum</name>
    <dbReference type="NCBI Taxonomy" id="3225"/>
    <lineage>
        <taxon>Eukaryota</taxon>
        <taxon>Viridiplantae</taxon>
        <taxon>Streptophyta</taxon>
        <taxon>Embryophyta</taxon>
        <taxon>Bryophyta</taxon>
        <taxon>Bryophytina</taxon>
        <taxon>Bryopsida</taxon>
        <taxon>Dicranidae</taxon>
        <taxon>Pseudoditrichales</taxon>
        <taxon>Ditrichaceae</taxon>
        <taxon>Ceratodon</taxon>
    </lineage>
</organism>
<dbReference type="AlphaFoldDB" id="A0A8T0IDU6"/>
<reference evidence="1" key="1">
    <citation type="submission" date="2020-06" db="EMBL/GenBank/DDBJ databases">
        <title>WGS assembly of Ceratodon purpureus strain R40.</title>
        <authorList>
            <person name="Carey S.B."/>
            <person name="Jenkins J."/>
            <person name="Shu S."/>
            <person name="Lovell J.T."/>
            <person name="Sreedasyam A."/>
            <person name="Maumus F."/>
            <person name="Tiley G.P."/>
            <person name="Fernandez-Pozo N."/>
            <person name="Barry K."/>
            <person name="Chen C."/>
            <person name="Wang M."/>
            <person name="Lipzen A."/>
            <person name="Daum C."/>
            <person name="Saski C.A."/>
            <person name="Payton A.C."/>
            <person name="Mcbreen J.C."/>
            <person name="Conrad R.E."/>
            <person name="Kollar L.M."/>
            <person name="Olsson S."/>
            <person name="Huttunen S."/>
            <person name="Landis J.B."/>
            <person name="Wickett N.J."/>
            <person name="Johnson M.G."/>
            <person name="Rensing S.A."/>
            <person name="Grimwood J."/>
            <person name="Schmutz J."/>
            <person name="Mcdaniel S.F."/>
        </authorList>
    </citation>
    <scope>NUCLEOTIDE SEQUENCE</scope>
    <source>
        <strain evidence="1">R40</strain>
    </source>
</reference>
<dbReference type="EMBL" id="CM026423">
    <property type="protein sequence ID" value="KAG0581914.1"/>
    <property type="molecule type" value="Genomic_DNA"/>
</dbReference>
<keyword evidence="2" id="KW-1185">Reference proteome</keyword>
<evidence type="ECO:0000313" key="2">
    <source>
        <dbReference type="Proteomes" id="UP000822688"/>
    </source>
</evidence>
<proteinExistence type="predicted"/>
<protein>
    <submittedName>
        <fullName evidence="1">Uncharacterized protein</fullName>
    </submittedName>
</protein>
<accession>A0A8T0IDU6</accession>
<sequence length="119" mass="13551">MRAPLDCVGYASLIEVGPMNSPWNFRNIIQLIMLCAHSVLRRHTDHESPTFGRSCCSEHLIWRNRTSFELPVGPESRSSRGSVILLVCWIDNPRLFSPLANDCDGWSIRSARDTPHMRS</sequence>
<comment type="caution">
    <text evidence="1">The sequence shown here is derived from an EMBL/GenBank/DDBJ whole genome shotgun (WGS) entry which is preliminary data.</text>
</comment>
<dbReference type="Proteomes" id="UP000822688">
    <property type="component" value="Chromosome 3"/>
</dbReference>